<gene>
    <name evidence="3" type="ORF">FAES_1888</name>
</gene>
<protein>
    <recommendedName>
        <fullName evidence="5">CcmD family protein</fullName>
    </recommendedName>
</protein>
<accession>I0K6Z4</accession>
<feature type="chain" id="PRO_5003630343" description="CcmD family protein" evidence="2">
    <location>
        <begin position="25"/>
        <end position="92"/>
    </location>
</feature>
<dbReference type="EMBL" id="HE796683">
    <property type="protein sequence ID" value="CCG99897.1"/>
    <property type="molecule type" value="Genomic_DNA"/>
</dbReference>
<evidence type="ECO:0000256" key="1">
    <source>
        <dbReference type="SAM" id="Phobius"/>
    </source>
</evidence>
<dbReference type="NCBIfam" id="TIGR04391">
    <property type="entry name" value="CcmD_alt_fam"/>
    <property type="match status" value="1"/>
</dbReference>
<evidence type="ECO:0000313" key="4">
    <source>
        <dbReference type="Proteomes" id="UP000011058"/>
    </source>
</evidence>
<feature type="transmembrane region" description="Helical" evidence="1">
    <location>
        <begin position="40"/>
        <end position="59"/>
    </location>
</feature>
<dbReference type="Pfam" id="PF20077">
    <property type="entry name" value="CcmD_alt"/>
    <property type="match status" value="1"/>
</dbReference>
<proteinExistence type="predicted"/>
<dbReference type="STRING" id="1166018.FAES_1888"/>
<keyword evidence="4" id="KW-1185">Reference proteome</keyword>
<dbReference type="PATRIC" id="fig|1166018.3.peg.3628"/>
<dbReference type="AlphaFoldDB" id="I0K6Z4"/>
<keyword evidence="2" id="KW-0732">Signal</keyword>
<keyword evidence="1" id="KW-0472">Membrane</keyword>
<keyword evidence="1" id="KW-1133">Transmembrane helix</keyword>
<sequence>MTRLSMLRFLPLLTLLLGSQSVMAQQPVEMADQLRADGKIWVVVAVIAIVFVGIVIYLVRLDSKIGKLEREVNDQKRPLTNRSATSADRPTR</sequence>
<name>I0K6Z4_9BACT</name>
<evidence type="ECO:0000256" key="2">
    <source>
        <dbReference type="SAM" id="SignalP"/>
    </source>
</evidence>
<dbReference type="HOGENOM" id="CLU_186748_0_0_10"/>
<reference evidence="3 4" key="1">
    <citation type="journal article" date="2012" name="J. Bacteriol.">
        <title>Genome Sequence of Fibrella aestuarina BUZ 2T, a Filamentous Marine Bacterium.</title>
        <authorList>
            <person name="Filippini M."/>
            <person name="Qi W."/>
            <person name="Blom J."/>
            <person name="Goesmann A."/>
            <person name="Smits T.H."/>
            <person name="Bagheri H.C."/>
        </authorList>
    </citation>
    <scope>NUCLEOTIDE SEQUENCE [LARGE SCALE GENOMIC DNA]</scope>
    <source>
        <strain evidence="4">BUZ 2T</strain>
    </source>
</reference>
<dbReference type="Proteomes" id="UP000011058">
    <property type="component" value="Chromosome"/>
</dbReference>
<dbReference type="KEGG" id="fae:FAES_1888"/>
<dbReference type="InterPro" id="IPR030888">
    <property type="entry name" value="Put_ccm"/>
</dbReference>
<dbReference type="OrthoDB" id="886941at2"/>
<evidence type="ECO:0008006" key="5">
    <source>
        <dbReference type="Google" id="ProtNLM"/>
    </source>
</evidence>
<evidence type="ECO:0000313" key="3">
    <source>
        <dbReference type="EMBL" id="CCG99897.1"/>
    </source>
</evidence>
<organism evidence="3 4">
    <name type="scientific">Fibrella aestuarina BUZ 2</name>
    <dbReference type="NCBI Taxonomy" id="1166018"/>
    <lineage>
        <taxon>Bacteria</taxon>
        <taxon>Pseudomonadati</taxon>
        <taxon>Bacteroidota</taxon>
        <taxon>Cytophagia</taxon>
        <taxon>Cytophagales</taxon>
        <taxon>Spirosomataceae</taxon>
        <taxon>Fibrella</taxon>
    </lineage>
</organism>
<feature type="signal peptide" evidence="2">
    <location>
        <begin position="1"/>
        <end position="24"/>
    </location>
</feature>
<keyword evidence="1" id="KW-0812">Transmembrane</keyword>
<dbReference type="eggNOG" id="ENOG50339SI">
    <property type="taxonomic scope" value="Bacteria"/>
</dbReference>